<protein>
    <submittedName>
        <fullName evidence="6">Tetraspanin family</fullName>
    </submittedName>
</protein>
<accession>A0AAW1NIN8</accession>
<dbReference type="GO" id="GO:0005886">
    <property type="term" value="C:plasma membrane"/>
    <property type="evidence" value="ECO:0007669"/>
    <property type="project" value="TreeGrafter"/>
</dbReference>
<dbReference type="InterPro" id="IPR018499">
    <property type="entry name" value="Tetraspanin/Peripherin"/>
</dbReference>
<dbReference type="SUPFAM" id="SSF48652">
    <property type="entry name" value="Tetraspanin"/>
    <property type="match status" value="1"/>
</dbReference>
<comment type="caution">
    <text evidence="6">The sequence shown here is derived from an EMBL/GenBank/DDBJ whole genome shotgun (WGS) entry which is preliminary data.</text>
</comment>
<dbReference type="PANTHER" id="PTHR19282:SF428">
    <property type="entry name" value="TETRASPANIN 68C, ISOFORM A"/>
    <property type="match status" value="1"/>
</dbReference>
<feature type="transmembrane region" description="Helical" evidence="5">
    <location>
        <begin position="12"/>
        <end position="36"/>
    </location>
</feature>
<evidence type="ECO:0000313" key="7">
    <source>
        <dbReference type="Proteomes" id="UP001458880"/>
    </source>
</evidence>
<dbReference type="InterPro" id="IPR008952">
    <property type="entry name" value="Tetraspanin_EC2_sf"/>
</dbReference>
<dbReference type="AlphaFoldDB" id="A0AAW1NIN8"/>
<evidence type="ECO:0000256" key="1">
    <source>
        <dbReference type="ARBA" id="ARBA00004141"/>
    </source>
</evidence>
<proteinExistence type="predicted"/>
<dbReference type="EMBL" id="JASPKY010000003">
    <property type="protein sequence ID" value="KAK9758619.1"/>
    <property type="molecule type" value="Genomic_DNA"/>
</dbReference>
<feature type="transmembrane region" description="Helical" evidence="5">
    <location>
        <begin position="240"/>
        <end position="266"/>
    </location>
</feature>
<reference evidence="6 7" key="1">
    <citation type="journal article" date="2024" name="BMC Genomics">
        <title>De novo assembly and annotation of Popillia japonica's genome with initial clues to its potential as an invasive pest.</title>
        <authorList>
            <person name="Cucini C."/>
            <person name="Boschi S."/>
            <person name="Funari R."/>
            <person name="Cardaioli E."/>
            <person name="Iannotti N."/>
            <person name="Marturano G."/>
            <person name="Paoli F."/>
            <person name="Bruttini M."/>
            <person name="Carapelli A."/>
            <person name="Frati F."/>
            <person name="Nardi F."/>
        </authorList>
    </citation>
    <scope>NUCLEOTIDE SEQUENCE [LARGE SCALE GENOMIC DNA]</scope>
    <source>
        <strain evidence="6">DMR45628</strain>
    </source>
</reference>
<feature type="transmembrane region" description="Helical" evidence="5">
    <location>
        <begin position="96"/>
        <end position="117"/>
    </location>
</feature>
<dbReference type="Proteomes" id="UP001458880">
    <property type="component" value="Unassembled WGS sequence"/>
</dbReference>
<evidence type="ECO:0000256" key="5">
    <source>
        <dbReference type="SAM" id="Phobius"/>
    </source>
</evidence>
<dbReference type="PANTHER" id="PTHR19282">
    <property type="entry name" value="TETRASPANIN"/>
    <property type="match status" value="1"/>
</dbReference>
<comment type="subcellular location">
    <subcellularLocation>
        <location evidence="1">Membrane</location>
        <topology evidence="1">Multi-pass membrane protein</topology>
    </subcellularLocation>
</comment>
<evidence type="ECO:0000256" key="4">
    <source>
        <dbReference type="ARBA" id="ARBA00023136"/>
    </source>
</evidence>
<evidence type="ECO:0000256" key="3">
    <source>
        <dbReference type="ARBA" id="ARBA00022989"/>
    </source>
</evidence>
<name>A0AAW1NIN8_POPJA</name>
<keyword evidence="4 5" id="KW-0472">Membrane</keyword>
<feature type="transmembrane region" description="Helical" evidence="5">
    <location>
        <begin position="59"/>
        <end position="84"/>
    </location>
</feature>
<evidence type="ECO:0000313" key="6">
    <source>
        <dbReference type="EMBL" id="KAK9758619.1"/>
    </source>
</evidence>
<organism evidence="6 7">
    <name type="scientific">Popillia japonica</name>
    <name type="common">Japanese beetle</name>
    <dbReference type="NCBI Taxonomy" id="7064"/>
    <lineage>
        <taxon>Eukaryota</taxon>
        <taxon>Metazoa</taxon>
        <taxon>Ecdysozoa</taxon>
        <taxon>Arthropoda</taxon>
        <taxon>Hexapoda</taxon>
        <taxon>Insecta</taxon>
        <taxon>Pterygota</taxon>
        <taxon>Neoptera</taxon>
        <taxon>Endopterygota</taxon>
        <taxon>Coleoptera</taxon>
        <taxon>Polyphaga</taxon>
        <taxon>Scarabaeiformia</taxon>
        <taxon>Scarabaeidae</taxon>
        <taxon>Rutelinae</taxon>
        <taxon>Popillia</taxon>
    </lineage>
</organism>
<dbReference type="Pfam" id="PF00335">
    <property type="entry name" value="Tetraspanin"/>
    <property type="match status" value="1"/>
</dbReference>
<sequence length="331" mass="36326">MGAISLVVSKALLAFCNFLLLACGCTLVSGGLLILFDPERILLSRLMSSGTLTTLSHPLLYYLGLGLVVLGFILAGTGVLGCWASCLHSYYTLAMYFTLIILVLIGECAIYATAWAWPQCLGLGLIPDELGKSMQKSYGVPGEEQFTAAIDLAQTLFNCCGIQSANEYDTSLWRLQSLGPSLAVPLTCCRLENDKSHNAYLDPHPINTTLCQALEKDLQQGFRHLPGCSQHLEQWYKEQYIIFLAVGLLVVLIEFAVLLCTVLACAKLYGSTRRTKEIKSTMAEHELTTMPKSSVGTASTSNFQRSPLSYSNNVYTLTNSFRQNYKLVDKA</sequence>
<keyword evidence="3 5" id="KW-1133">Transmembrane helix</keyword>
<keyword evidence="2 5" id="KW-0812">Transmembrane</keyword>
<dbReference type="PRINTS" id="PR00259">
    <property type="entry name" value="TMFOUR"/>
</dbReference>
<gene>
    <name evidence="6" type="ORF">QE152_g691</name>
</gene>
<keyword evidence="7" id="KW-1185">Reference proteome</keyword>
<dbReference type="Gene3D" id="1.10.1450.10">
    <property type="entry name" value="Tetraspanin"/>
    <property type="match status" value="1"/>
</dbReference>
<evidence type="ECO:0000256" key="2">
    <source>
        <dbReference type="ARBA" id="ARBA00022692"/>
    </source>
</evidence>